<proteinExistence type="predicted"/>
<dbReference type="PANTHER" id="PTHR12864">
    <property type="entry name" value="RAN BINDING PROTEIN 9-RELATED"/>
    <property type="match status" value="1"/>
</dbReference>
<dbReference type="InterPro" id="IPR050618">
    <property type="entry name" value="Ubq-SigPath_Reg"/>
</dbReference>
<evidence type="ECO:0000313" key="3">
    <source>
        <dbReference type="Proteomes" id="UP000240830"/>
    </source>
</evidence>
<sequence>MLKVDIPTTDNNDLASSIIANEKIDLSAAHLIFSYLAHHCYYETAEAFLAQWLGPAKETLSKAELLAAQTLQYRSHLKNLILDGRLAEALQYMGEFFPQLLGVDMQDGIDSNEDVDGCLLRFKLLCQQFVEMVRGGESTTALEFIESSITPLVQNRPMLKKHLEVRPVVWL</sequence>
<dbReference type="PROSITE" id="PS50897">
    <property type="entry name" value="CTLH"/>
    <property type="match status" value="1"/>
</dbReference>
<evidence type="ECO:0000259" key="1">
    <source>
        <dbReference type="PROSITE" id="PS50897"/>
    </source>
</evidence>
<dbReference type="Pfam" id="PF10607">
    <property type="entry name" value="CTLH"/>
    <property type="match status" value="1"/>
</dbReference>
<dbReference type="Proteomes" id="UP000240830">
    <property type="component" value="Unassembled WGS sequence"/>
</dbReference>
<keyword evidence="3" id="KW-1185">Reference proteome</keyword>
<reference evidence="2 3" key="1">
    <citation type="submission" date="2016-10" db="EMBL/GenBank/DDBJ databases">
        <title>The genome of Paramicrosporidium saccamoebae is the missing link in understanding Cryptomycota and Microsporidia evolution.</title>
        <authorList>
            <person name="Quandt C.A."/>
            <person name="Beaudet D."/>
            <person name="Corsaro D."/>
            <person name="Michel R."/>
            <person name="Corradi N."/>
            <person name="James T."/>
        </authorList>
    </citation>
    <scope>NUCLEOTIDE SEQUENCE [LARGE SCALE GENOMIC DNA]</scope>
    <source>
        <strain evidence="2 3">KSL3</strain>
    </source>
</reference>
<dbReference type="SMART" id="SM00668">
    <property type="entry name" value="CTLH"/>
    <property type="match status" value="1"/>
</dbReference>
<gene>
    <name evidence="2" type="ORF">PSACC_03538</name>
</gene>
<accession>A0A2H9TFT4</accession>
<dbReference type="AlphaFoldDB" id="A0A2H9TFT4"/>
<protein>
    <recommendedName>
        <fullName evidence="1">CTLH domain-containing protein</fullName>
    </recommendedName>
</protein>
<dbReference type="EMBL" id="MTSL01000213">
    <property type="protein sequence ID" value="PJF16633.1"/>
    <property type="molecule type" value="Genomic_DNA"/>
</dbReference>
<organism evidence="2 3">
    <name type="scientific">Paramicrosporidium saccamoebae</name>
    <dbReference type="NCBI Taxonomy" id="1246581"/>
    <lineage>
        <taxon>Eukaryota</taxon>
        <taxon>Fungi</taxon>
        <taxon>Fungi incertae sedis</taxon>
        <taxon>Cryptomycota</taxon>
        <taxon>Cryptomycota incertae sedis</taxon>
        <taxon>Paramicrosporidium</taxon>
    </lineage>
</organism>
<dbReference type="STRING" id="1246581.A0A2H9TFT4"/>
<name>A0A2H9TFT4_9FUNG</name>
<feature type="domain" description="CTLH" evidence="1">
    <location>
        <begin position="70"/>
        <end position="140"/>
    </location>
</feature>
<dbReference type="InterPro" id="IPR006595">
    <property type="entry name" value="CTLH_C"/>
</dbReference>
<evidence type="ECO:0000313" key="2">
    <source>
        <dbReference type="EMBL" id="PJF16633.1"/>
    </source>
</evidence>
<dbReference type="OrthoDB" id="2415936at2759"/>
<comment type="caution">
    <text evidence="2">The sequence shown here is derived from an EMBL/GenBank/DDBJ whole genome shotgun (WGS) entry which is preliminary data.</text>
</comment>
<dbReference type="InterPro" id="IPR024964">
    <property type="entry name" value="CTLH/CRA"/>
</dbReference>